<dbReference type="Proteomes" id="UP000315471">
    <property type="component" value="Unassembled WGS sequence"/>
</dbReference>
<gene>
    <name evidence="1" type="ORF">Q31b_53050</name>
</gene>
<proteinExistence type="predicted"/>
<dbReference type="EMBL" id="SJPY01000010">
    <property type="protein sequence ID" value="TWU35209.1"/>
    <property type="molecule type" value="Genomic_DNA"/>
</dbReference>
<organism evidence="1 2">
    <name type="scientific">Novipirellula aureliae</name>
    <dbReference type="NCBI Taxonomy" id="2527966"/>
    <lineage>
        <taxon>Bacteria</taxon>
        <taxon>Pseudomonadati</taxon>
        <taxon>Planctomycetota</taxon>
        <taxon>Planctomycetia</taxon>
        <taxon>Pirellulales</taxon>
        <taxon>Pirellulaceae</taxon>
        <taxon>Novipirellula</taxon>
    </lineage>
</organism>
<sequence length="80" mass="8576">MEITFSPPKGVVDLPMLSATCFGVDGLRGSMVSVVRDPAVRDPAVRDPAVRDPAVRDPAVRDPAMFAAFDRRLIAEIPLG</sequence>
<comment type="caution">
    <text evidence="1">The sequence shown here is derived from an EMBL/GenBank/DDBJ whole genome shotgun (WGS) entry which is preliminary data.</text>
</comment>
<evidence type="ECO:0000313" key="1">
    <source>
        <dbReference type="EMBL" id="TWU35209.1"/>
    </source>
</evidence>
<accession>A0A5C6DK19</accession>
<protein>
    <submittedName>
        <fullName evidence="1">Uncharacterized protein</fullName>
    </submittedName>
</protein>
<evidence type="ECO:0000313" key="2">
    <source>
        <dbReference type="Proteomes" id="UP000315471"/>
    </source>
</evidence>
<keyword evidence="2" id="KW-1185">Reference proteome</keyword>
<reference evidence="1 2" key="1">
    <citation type="submission" date="2019-02" db="EMBL/GenBank/DDBJ databases">
        <title>Deep-cultivation of Planctomycetes and their phenomic and genomic characterization uncovers novel biology.</title>
        <authorList>
            <person name="Wiegand S."/>
            <person name="Jogler M."/>
            <person name="Boedeker C."/>
            <person name="Pinto D."/>
            <person name="Vollmers J."/>
            <person name="Rivas-Marin E."/>
            <person name="Kohn T."/>
            <person name="Peeters S.H."/>
            <person name="Heuer A."/>
            <person name="Rast P."/>
            <person name="Oberbeckmann S."/>
            <person name="Bunk B."/>
            <person name="Jeske O."/>
            <person name="Meyerdierks A."/>
            <person name="Storesund J.E."/>
            <person name="Kallscheuer N."/>
            <person name="Luecker S."/>
            <person name="Lage O.M."/>
            <person name="Pohl T."/>
            <person name="Merkel B.J."/>
            <person name="Hornburger P."/>
            <person name="Mueller R.-W."/>
            <person name="Bruemmer F."/>
            <person name="Labrenz M."/>
            <person name="Spormann A.M."/>
            <person name="Op Den Camp H."/>
            <person name="Overmann J."/>
            <person name="Amann R."/>
            <person name="Jetten M.S.M."/>
            <person name="Mascher T."/>
            <person name="Medema M.H."/>
            <person name="Devos D.P."/>
            <person name="Kaster A.-K."/>
            <person name="Ovreas L."/>
            <person name="Rohde M."/>
            <person name="Galperin M.Y."/>
            <person name="Jogler C."/>
        </authorList>
    </citation>
    <scope>NUCLEOTIDE SEQUENCE [LARGE SCALE GENOMIC DNA]</scope>
    <source>
        <strain evidence="1 2">Q31b</strain>
    </source>
</reference>
<name>A0A5C6DK19_9BACT</name>
<dbReference type="AlphaFoldDB" id="A0A5C6DK19"/>